<feature type="compositionally biased region" description="Polar residues" evidence="1">
    <location>
        <begin position="1"/>
        <end position="12"/>
    </location>
</feature>
<feature type="region of interest" description="Disordered" evidence="1">
    <location>
        <begin position="1"/>
        <end position="44"/>
    </location>
</feature>
<sequence>MPSSANDLSPAQKQAGGGSAEMIASDLSSARTAEQERAQTGPRLRMKPADAVHGRINGGWWPRSRDPEVEFPELVTALRPWLGMANRVSYHLDMWAAAPRKMVLEGRAIHFEGFRSMEPHTVAVTSSSAGRLNLLTVPPDTPDETARAVMDSAADPNSTTRATELISSRSAVPPQVPRSDTAVVPQARSGETTPEERWEGEGGQIRARA</sequence>
<gene>
    <name evidence="2" type="ORF">GCM10009854_28600</name>
</gene>
<name>A0ABN3GDW7_9PSEU</name>
<dbReference type="EMBL" id="BAAARA010000008">
    <property type="protein sequence ID" value="GAA2349283.1"/>
    <property type="molecule type" value="Genomic_DNA"/>
</dbReference>
<evidence type="ECO:0000256" key="1">
    <source>
        <dbReference type="SAM" id="MobiDB-lite"/>
    </source>
</evidence>
<dbReference type="Proteomes" id="UP001501218">
    <property type="component" value="Unassembled WGS sequence"/>
</dbReference>
<proteinExistence type="predicted"/>
<comment type="caution">
    <text evidence="2">The sequence shown here is derived from an EMBL/GenBank/DDBJ whole genome shotgun (WGS) entry which is preliminary data.</text>
</comment>
<organism evidence="2 3">
    <name type="scientific">Saccharopolyspora halophila</name>
    <dbReference type="NCBI Taxonomy" id="405551"/>
    <lineage>
        <taxon>Bacteria</taxon>
        <taxon>Bacillati</taxon>
        <taxon>Actinomycetota</taxon>
        <taxon>Actinomycetes</taxon>
        <taxon>Pseudonocardiales</taxon>
        <taxon>Pseudonocardiaceae</taxon>
        <taxon>Saccharopolyspora</taxon>
    </lineage>
</organism>
<dbReference type="InterPro" id="IPR046036">
    <property type="entry name" value="DUF5994"/>
</dbReference>
<evidence type="ECO:0000313" key="3">
    <source>
        <dbReference type="Proteomes" id="UP001501218"/>
    </source>
</evidence>
<reference evidence="2 3" key="1">
    <citation type="journal article" date="2019" name="Int. J. Syst. Evol. Microbiol.">
        <title>The Global Catalogue of Microorganisms (GCM) 10K type strain sequencing project: providing services to taxonomists for standard genome sequencing and annotation.</title>
        <authorList>
            <consortium name="The Broad Institute Genomics Platform"/>
            <consortium name="The Broad Institute Genome Sequencing Center for Infectious Disease"/>
            <person name="Wu L."/>
            <person name="Ma J."/>
        </authorList>
    </citation>
    <scope>NUCLEOTIDE SEQUENCE [LARGE SCALE GENOMIC DNA]</scope>
    <source>
        <strain evidence="2 3">JCM 16221</strain>
    </source>
</reference>
<protein>
    <submittedName>
        <fullName evidence="2">Uncharacterized protein</fullName>
    </submittedName>
</protein>
<accession>A0ABN3GDW7</accession>
<keyword evidence="3" id="KW-1185">Reference proteome</keyword>
<dbReference type="Pfam" id="PF19457">
    <property type="entry name" value="DUF5994"/>
    <property type="match status" value="1"/>
</dbReference>
<feature type="region of interest" description="Disordered" evidence="1">
    <location>
        <begin position="165"/>
        <end position="209"/>
    </location>
</feature>
<evidence type="ECO:0000313" key="2">
    <source>
        <dbReference type="EMBL" id="GAA2349283.1"/>
    </source>
</evidence>